<feature type="domain" description="ABC3 transporter permease C-terminal" evidence="11">
    <location>
        <begin position="270"/>
        <end position="386"/>
    </location>
</feature>
<evidence type="ECO:0000313" key="13">
    <source>
        <dbReference type="Proteomes" id="UP000003503"/>
    </source>
</evidence>
<dbReference type="AlphaFoldDB" id="F2BXE4"/>
<comment type="caution">
    <text evidence="12">The sequence shown here is derived from an EMBL/GenBank/DDBJ whole genome shotgun (WGS) entry which is preliminary data.</text>
</comment>
<evidence type="ECO:0000256" key="10">
    <source>
        <dbReference type="SAM" id="Phobius"/>
    </source>
</evidence>
<evidence type="ECO:0000256" key="8">
    <source>
        <dbReference type="ARBA" id="ARBA00023136"/>
    </source>
</evidence>
<dbReference type="GO" id="GO:0005886">
    <property type="term" value="C:plasma membrane"/>
    <property type="evidence" value="ECO:0007669"/>
    <property type="project" value="UniProtKB-SubCell"/>
</dbReference>
<dbReference type="Pfam" id="PF02687">
    <property type="entry name" value="FtsX"/>
    <property type="match status" value="1"/>
</dbReference>
<protein>
    <recommendedName>
        <fullName evidence="4">Putative hemin transport system permease protein HrtB</fullName>
    </recommendedName>
</protein>
<evidence type="ECO:0000256" key="9">
    <source>
        <dbReference type="ARBA" id="ARBA00024973"/>
    </source>
</evidence>
<evidence type="ECO:0000256" key="5">
    <source>
        <dbReference type="ARBA" id="ARBA00022475"/>
    </source>
</evidence>
<dbReference type="eggNOG" id="COG0577">
    <property type="taxonomic scope" value="Bacteria"/>
</dbReference>
<dbReference type="Proteomes" id="UP000003503">
    <property type="component" value="Unassembled WGS sequence"/>
</dbReference>
<accession>F2BXE4</accession>
<organism evidence="12 13">
    <name type="scientific">Dialister micraerophilus DSM 19965</name>
    <dbReference type="NCBI Taxonomy" id="888062"/>
    <lineage>
        <taxon>Bacteria</taxon>
        <taxon>Bacillati</taxon>
        <taxon>Bacillota</taxon>
        <taxon>Negativicutes</taxon>
        <taxon>Veillonellales</taxon>
        <taxon>Veillonellaceae</taxon>
        <taxon>Dialister</taxon>
    </lineage>
</organism>
<gene>
    <name evidence="12" type="ORF">HMPREF9083_0891</name>
</gene>
<dbReference type="HOGENOM" id="CLU_035316_0_0_9"/>
<feature type="transmembrane region" description="Helical" evidence="10">
    <location>
        <begin position="267"/>
        <end position="289"/>
    </location>
</feature>
<keyword evidence="7 10" id="KW-1133">Transmembrane helix</keyword>
<dbReference type="STRING" id="888062.HMPREF9083_0891"/>
<reference evidence="12 13" key="1">
    <citation type="submission" date="2011-02" db="EMBL/GenBank/DDBJ databases">
        <authorList>
            <person name="Muzny D."/>
            <person name="Qin X."/>
            <person name="Deng J."/>
            <person name="Jiang H."/>
            <person name="Liu Y."/>
            <person name="Qu J."/>
            <person name="Song X.-Z."/>
            <person name="Zhang L."/>
            <person name="Thornton R."/>
            <person name="Coyle M."/>
            <person name="Francisco L."/>
            <person name="Jackson L."/>
            <person name="Javaid M."/>
            <person name="Korchina V."/>
            <person name="Kovar C."/>
            <person name="Mata R."/>
            <person name="Mathew T."/>
            <person name="Ngo R."/>
            <person name="Nguyen L."/>
            <person name="Nguyen N."/>
            <person name="Okwuonu G."/>
            <person name="Ongeri F."/>
            <person name="Pham C."/>
            <person name="Simmons D."/>
            <person name="Wilczek-Boney K."/>
            <person name="Hale W."/>
            <person name="Jakkamsetti A."/>
            <person name="Pham P."/>
            <person name="Ruth R."/>
            <person name="San Lucas F."/>
            <person name="Warren J."/>
            <person name="Zhang J."/>
            <person name="Zhao Z."/>
            <person name="Zhou C."/>
            <person name="Zhu D."/>
            <person name="Lee S."/>
            <person name="Bess C."/>
            <person name="Blankenburg K."/>
            <person name="Forbes L."/>
            <person name="Fu Q."/>
            <person name="Gubbala S."/>
            <person name="Hirani K."/>
            <person name="Jayaseelan J.C."/>
            <person name="Lara F."/>
            <person name="Munidasa M."/>
            <person name="Palculict T."/>
            <person name="Patil S."/>
            <person name="Pu L.-L."/>
            <person name="Saada N."/>
            <person name="Tang L."/>
            <person name="Weissenberger G."/>
            <person name="Zhu Y."/>
            <person name="Hemphill L."/>
            <person name="Shang Y."/>
            <person name="Youmans B."/>
            <person name="Ayvaz T."/>
            <person name="Ross M."/>
            <person name="Santibanez J."/>
            <person name="Aqrawi P."/>
            <person name="Gross S."/>
            <person name="Joshi V."/>
            <person name="Fowler G."/>
            <person name="Nazareth L."/>
            <person name="Reid J."/>
            <person name="Worley K."/>
            <person name="Petrosino J."/>
            <person name="Highlander S."/>
            <person name="Gibbs R."/>
        </authorList>
    </citation>
    <scope>NUCLEOTIDE SEQUENCE [LARGE SCALE GENOMIC DNA]</scope>
    <source>
        <strain evidence="12 13">DSM 19965</strain>
    </source>
</reference>
<evidence type="ECO:0000256" key="1">
    <source>
        <dbReference type="ARBA" id="ARBA00004651"/>
    </source>
</evidence>
<name>F2BXE4_9FIRM</name>
<evidence type="ECO:0000256" key="2">
    <source>
        <dbReference type="ARBA" id="ARBA00008697"/>
    </source>
</evidence>
<comment type="function">
    <text evidence="9">Part of the ABC transporter complex hrt involved in hemin import. Responsible for the translocation of the substrate across the membrane.</text>
</comment>
<dbReference type="RefSeq" id="WP_007556201.1">
    <property type="nucleotide sequence ID" value="NZ_GL878519.1"/>
</dbReference>
<dbReference type="InterPro" id="IPR003838">
    <property type="entry name" value="ABC3_permease_C"/>
</dbReference>
<evidence type="ECO:0000256" key="6">
    <source>
        <dbReference type="ARBA" id="ARBA00022692"/>
    </source>
</evidence>
<evidence type="ECO:0000259" key="11">
    <source>
        <dbReference type="Pfam" id="PF02687"/>
    </source>
</evidence>
<dbReference type="PANTHER" id="PTHR43738">
    <property type="entry name" value="ABC TRANSPORTER, MEMBRANE PROTEIN"/>
    <property type="match status" value="1"/>
</dbReference>
<keyword evidence="8 10" id="KW-0472">Membrane</keyword>
<evidence type="ECO:0000256" key="3">
    <source>
        <dbReference type="ARBA" id="ARBA00011131"/>
    </source>
</evidence>
<comment type="subunit">
    <text evidence="3">The complex is composed of two ATP-binding proteins (HrtA), two transmembrane proteins (HrtB) and a solute-binding protein.</text>
</comment>
<evidence type="ECO:0000256" key="4">
    <source>
        <dbReference type="ARBA" id="ARBA00016962"/>
    </source>
</evidence>
<proteinExistence type="inferred from homology"/>
<feature type="transmembrane region" description="Helical" evidence="10">
    <location>
        <begin position="321"/>
        <end position="346"/>
    </location>
</feature>
<evidence type="ECO:0000256" key="7">
    <source>
        <dbReference type="ARBA" id="ARBA00022989"/>
    </source>
</evidence>
<dbReference type="EMBL" id="AFBB01000017">
    <property type="protein sequence ID" value="EGF13574.1"/>
    <property type="molecule type" value="Genomic_DNA"/>
</dbReference>
<keyword evidence="6 10" id="KW-0812">Transmembrane</keyword>
<feature type="transmembrane region" description="Helical" evidence="10">
    <location>
        <begin position="358"/>
        <end position="383"/>
    </location>
</feature>
<keyword evidence="5" id="KW-1003">Cell membrane</keyword>
<dbReference type="PANTHER" id="PTHR43738:SF2">
    <property type="entry name" value="ABC TRANSPORTER PERMEASE"/>
    <property type="match status" value="1"/>
</dbReference>
<feature type="transmembrane region" description="Helical" evidence="10">
    <location>
        <begin position="20"/>
        <end position="42"/>
    </location>
</feature>
<evidence type="ECO:0000313" key="12">
    <source>
        <dbReference type="EMBL" id="EGF13574.1"/>
    </source>
</evidence>
<sequence length="392" mass="43367">MYLKLAFLSLWRRALKHCIILFFIAAVTALPVFLLQMTGGLYRGINRAVEPFPIIAGSKGSAYQLVLSTVFLKDRPLGNISYKTVEDIRKSGKAHAVYPLAFGDNYRGFPIVGVEKEIFQYKPDLQKAPWLTIENGKIFSEKREVVLGSEAARLSGLKIGDTFASIHGIAKKGKKHAGENKVAGILAPLGGPYDTAIFTDIRDVWEVHHLPAWMEKGEVTALLIRPEGYKEAMQLLAEYQNNKEVQLVFPSQPVISLYHTIGQSKEFWEILIAFLITFCILITLSVMYLNGKNRVHEFALLKALGAGNEGIVKIVIGEQAILLFVGSVLGWLGAWAATLLVAHMISNEAAIVMDTSPLWQGMLVIPIMTICGTLASFVPAFFIKNKELSSYL</sequence>
<comment type="subcellular location">
    <subcellularLocation>
        <location evidence="1">Cell membrane</location>
        <topology evidence="1">Multi-pass membrane protein</topology>
    </subcellularLocation>
</comment>
<keyword evidence="13" id="KW-1185">Reference proteome</keyword>
<comment type="similarity">
    <text evidence="2">Belongs to the ABC-4 integral membrane protein family. HrtB subfamily.</text>
</comment>
<dbReference type="InterPro" id="IPR051125">
    <property type="entry name" value="ABC-4/HrtB_transporter"/>
</dbReference>